<dbReference type="EMBL" id="OV170225">
    <property type="protein sequence ID" value="CAH0725940.1"/>
    <property type="molecule type" value="Genomic_DNA"/>
</dbReference>
<organism evidence="2 3">
    <name type="scientific">Brenthis ino</name>
    <name type="common">lesser marbled fritillary</name>
    <dbReference type="NCBI Taxonomy" id="405034"/>
    <lineage>
        <taxon>Eukaryota</taxon>
        <taxon>Metazoa</taxon>
        <taxon>Ecdysozoa</taxon>
        <taxon>Arthropoda</taxon>
        <taxon>Hexapoda</taxon>
        <taxon>Insecta</taxon>
        <taxon>Pterygota</taxon>
        <taxon>Neoptera</taxon>
        <taxon>Endopterygota</taxon>
        <taxon>Lepidoptera</taxon>
        <taxon>Glossata</taxon>
        <taxon>Ditrysia</taxon>
        <taxon>Papilionoidea</taxon>
        <taxon>Nymphalidae</taxon>
        <taxon>Heliconiinae</taxon>
        <taxon>Argynnini</taxon>
        <taxon>Brenthis</taxon>
    </lineage>
</organism>
<accession>A0A8J9YGN1</accession>
<reference evidence="2" key="1">
    <citation type="submission" date="2021-12" db="EMBL/GenBank/DDBJ databases">
        <authorList>
            <person name="Martin H S."/>
        </authorList>
    </citation>
    <scope>NUCLEOTIDE SEQUENCE</scope>
</reference>
<evidence type="ECO:0000256" key="1">
    <source>
        <dbReference type="SAM" id="MobiDB-lite"/>
    </source>
</evidence>
<proteinExistence type="predicted"/>
<dbReference type="AlphaFoldDB" id="A0A8J9YGN1"/>
<dbReference type="Proteomes" id="UP000838878">
    <property type="component" value="Chromosome 5"/>
</dbReference>
<sequence>MSKPSLTLKRHPHLRAQVNLRYIKRNLGSRSVWRHMRMQITAACGRASSLPQPHRSPSPPSHSRWVNVNRKDKERLNSGAEGRVPTIVGFDLTRLPCESFIYSRTPRRVRIRSAAITIIPHTH</sequence>
<keyword evidence="3" id="KW-1185">Reference proteome</keyword>
<evidence type="ECO:0000313" key="2">
    <source>
        <dbReference type="EMBL" id="CAH0725940.1"/>
    </source>
</evidence>
<feature type="region of interest" description="Disordered" evidence="1">
    <location>
        <begin position="45"/>
        <end position="80"/>
    </location>
</feature>
<name>A0A8J9YGN1_9NEOP</name>
<protein>
    <submittedName>
        <fullName evidence="2">Uncharacterized protein</fullName>
    </submittedName>
</protein>
<gene>
    <name evidence="2" type="ORF">BINO364_LOCUS11468</name>
</gene>
<feature type="non-terminal residue" evidence="2">
    <location>
        <position position="123"/>
    </location>
</feature>
<evidence type="ECO:0000313" key="3">
    <source>
        <dbReference type="Proteomes" id="UP000838878"/>
    </source>
</evidence>